<sequence length="702" mass="74762">MLPSLCKLLFLVSSTLLGSAQAHPHARRADNETLGTADTYDYIVVGSGPGGGVVASNLALAGHSVLLLEAGRNASDDLSTSIAALSYPGADALKWHFFVKHFGDDKAQELQYNHLTWTLPNGSYWVGSGARAPGDARLNGVYYPRGATLGGSAIVNAMGTFLPNDADWDYVADVTGDDSWSSKKMRSIFEKVEKNHYLPRVTQGHGFDGFMDTQLGSPDYYKRSPGALSFLGALAGGLLGRIANPLGVGDLLPLIGRDPNFAGSGRDFATGSFGLPIHTTKYGKRWTPRDLILSTLTAKKSDGSTRYRLQLQLESLATRVLFDNDRGDSKRRAVGVEFLEGSMVYGASWKYDTSNPPQGTIKRAYARKEVIVSGGTFNSPQLLQLSGIGDRQHLHSLGIPVIARVPGVGRNLQDNQELPVVGHGAANMTTAPDPAAANCTLGAPGDPCVAAWRRGAGPYAGPQGNSECALLQTRHSPDGRRDVLTFSPPGTFRGFWPPTNQTDPGLFTDPPNAVSRSMVRMSPRPPSAKAGVRIASADPTVPPEINFAHFSGGIDGKDAGADIGAMLDTVAFVRRVFAAVPPPFGPVTPVEPPCPAGVRPDGYCRVREQDAEWVRSQAFGHHATGTCRIGYLSHEDGDEGDGEDNGDRGDPLAVLDSRFRVRGVRGLRVVDASVFPRQPGAFPVLATVMVGQKASEVILEDA</sequence>
<evidence type="ECO:0000256" key="3">
    <source>
        <dbReference type="SAM" id="SignalP"/>
    </source>
</evidence>
<dbReference type="SUPFAM" id="SSF51905">
    <property type="entry name" value="FAD/NAD(P)-binding domain"/>
    <property type="match status" value="1"/>
</dbReference>
<feature type="region of interest" description="Disordered" evidence="2">
    <location>
        <begin position="487"/>
        <end position="506"/>
    </location>
</feature>
<dbReference type="Gene3D" id="3.50.50.60">
    <property type="entry name" value="FAD/NAD(P)-binding domain"/>
    <property type="match status" value="1"/>
</dbReference>
<accession>A0ABR1SEP2</accession>
<feature type="signal peptide" evidence="3">
    <location>
        <begin position="1"/>
        <end position="22"/>
    </location>
</feature>
<dbReference type="InterPro" id="IPR012132">
    <property type="entry name" value="GMC_OxRdtase"/>
</dbReference>
<comment type="caution">
    <text evidence="5">The sequence shown here is derived from an EMBL/GenBank/DDBJ whole genome shotgun (WGS) entry which is preliminary data.</text>
</comment>
<dbReference type="Gene3D" id="3.30.560.10">
    <property type="entry name" value="Glucose Oxidase, domain 3"/>
    <property type="match status" value="1"/>
</dbReference>
<dbReference type="EMBL" id="JAQQWK010000010">
    <property type="protein sequence ID" value="KAK8029699.1"/>
    <property type="molecule type" value="Genomic_DNA"/>
</dbReference>
<dbReference type="Pfam" id="PF05199">
    <property type="entry name" value="GMC_oxred_C"/>
    <property type="match status" value="1"/>
</dbReference>
<dbReference type="PIRSF" id="PIRSF000137">
    <property type="entry name" value="Alcohol_oxidase"/>
    <property type="match status" value="1"/>
</dbReference>
<protein>
    <submittedName>
        <fullName evidence="5">Alcohol oxidase</fullName>
    </submittedName>
</protein>
<feature type="domain" description="Glucose-methanol-choline oxidoreductase N-terminal" evidence="4">
    <location>
        <begin position="375"/>
        <end position="389"/>
    </location>
</feature>
<name>A0ABR1SEP2_9PEZI</name>
<dbReference type="PROSITE" id="PS00624">
    <property type="entry name" value="GMC_OXRED_2"/>
    <property type="match status" value="1"/>
</dbReference>
<proteinExistence type="inferred from homology"/>
<dbReference type="InterPro" id="IPR036188">
    <property type="entry name" value="FAD/NAD-bd_sf"/>
</dbReference>
<comment type="similarity">
    <text evidence="1">Belongs to the GMC oxidoreductase family.</text>
</comment>
<evidence type="ECO:0000256" key="2">
    <source>
        <dbReference type="SAM" id="MobiDB-lite"/>
    </source>
</evidence>
<dbReference type="InterPro" id="IPR007867">
    <property type="entry name" value="GMC_OxRtase_C"/>
</dbReference>
<evidence type="ECO:0000313" key="6">
    <source>
        <dbReference type="Proteomes" id="UP001444661"/>
    </source>
</evidence>
<keyword evidence="6" id="KW-1185">Reference proteome</keyword>
<dbReference type="PANTHER" id="PTHR11552:SF80">
    <property type="entry name" value="GMC OXIDOREDUCTASE"/>
    <property type="match status" value="1"/>
</dbReference>
<evidence type="ECO:0000259" key="4">
    <source>
        <dbReference type="PROSITE" id="PS00624"/>
    </source>
</evidence>
<reference evidence="5 6" key="1">
    <citation type="submission" date="2023-01" db="EMBL/GenBank/DDBJ databases">
        <title>Analysis of 21 Apiospora genomes using comparative genomics revels a genus with tremendous synthesis potential of carbohydrate active enzymes and secondary metabolites.</title>
        <authorList>
            <person name="Sorensen T."/>
        </authorList>
    </citation>
    <scope>NUCLEOTIDE SEQUENCE [LARGE SCALE GENOMIC DNA]</scope>
    <source>
        <strain evidence="5 6">CBS 33761</strain>
    </source>
</reference>
<evidence type="ECO:0000313" key="5">
    <source>
        <dbReference type="EMBL" id="KAK8029699.1"/>
    </source>
</evidence>
<dbReference type="Pfam" id="PF00732">
    <property type="entry name" value="GMC_oxred_N"/>
    <property type="match status" value="2"/>
</dbReference>
<dbReference type="Proteomes" id="UP001444661">
    <property type="component" value="Unassembled WGS sequence"/>
</dbReference>
<feature type="chain" id="PRO_5046971430" evidence="3">
    <location>
        <begin position="23"/>
        <end position="702"/>
    </location>
</feature>
<keyword evidence="3" id="KW-0732">Signal</keyword>
<organism evidence="5 6">
    <name type="scientific">Apiospora rasikravindrae</name>
    <dbReference type="NCBI Taxonomy" id="990691"/>
    <lineage>
        <taxon>Eukaryota</taxon>
        <taxon>Fungi</taxon>
        <taxon>Dikarya</taxon>
        <taxon>Ascomycota</taxon>
        <taxon>Pezizomycotina</taxon>
        <taxon>Sordariomycetes</taxon>
        <taxon>Xylariomycetidae</taxon>
        <taxon>Amphisphaeriales</taxon>
        <taxon>Apiosporaceae</taxon>
        <taxon>Apiospora</taxon>
    </lineage>
</organism>
<evidence type="ECO:0000256" key="1">
    <source>
        <dbReference type="ARBA" id="ARBA00010790"/>
    </source>
</evidence>
<dbReference type="PANTHER" id="PTHR11552">
    <property type="entry name" value="GLUCOSE-METHANOL-CHOLINE GMC OXIDOREDUCTASE"/>
    <property type="match status" value="1"/>
</dbReference>
<dbReference type="InterPro" id="IPR000172">
    <property type="entry name" value="GMC_OxRdtase_N"/>
</dbReference>
<gene>
    <name evidence="5" type="ORF">PG993_010990</name>
</gene>